<accession>A0ABT8GVT5</accession>
<dbReference type="PANTHER" id="PTHR41309">
    <property type="entry name" value="MEMBRANE PROTEIN-RELATED"/>
    <property type="match status" value="1"/>
</dbReference>
<feature type="transmembrane region" description="Helical" evidence="1">
    <location>
        <begin position="76"/>
        <end position="98"/>
    </location>
</feature>
<dbReference type="RefSeq" id="WP_301139838.1">
    <property type="nucleotide sequence ID" value="NZ_JAUHTQ010000024.1"/>
</dbReference>
<evidence type="ECO:0000313" key="3">
    <source>
        <dbReference type="Proteomes" id="UP001172743"/>
    </source>
</evidence>
<proteinExistence type="predicted"/>
<sequence>MFNLIKKDFYLQKNILPIYFLILCFYLWSGTHPAIVIGIVSSIFVINSHYNDEKGKSHILLNSLPYTKKEIVGSKYIGMLVFTTFLLPFVLLGTYITYQSLSNLDIRDILYGYMIITLFTSFYLPFFYRFDQQYILVIFTLIFTIIIVFAKNSTILISNIVGEFSNIVMELNNPLIQLSALVVILIIFGLSWVLSMKVYSKRSF</sequence>
<keyword evidence="1" id="KW-0812">Transmembrane</keyword>
<organism evidence="2 3">
    <name type="scientific">Ureibacillus aquaedulcis</name>
    <dbReference type="NCBI Taxonomy" id="3058421"/>
    <lineage>
        <taxon>Bacteria</taxon>
        <taxon>Bacillati</taxon>
        <taxon>Bacillota</taxon>
        <taxon>Bacilli</taxon>
        <taxon>Bacillales</taxon>
        <taxon>Caryophanaceae</taxon>
        <taxon>Ureibacillus</taxon>
    </lineage>
</organism>
<evidence type="ECO:0000313" key="2">
    <source>
        <dbReference type="EMBL" id="MDN4495528.1"/>
    </source>
</evidence>
<keyword evidence="3" id="KW-1185">Reference proteome</keyword>
<gene>
    <name evidence="2" type="ORF">QYB95_18455</name>
</gene>
<protein>
    <submittedName>
        <fullName evidence="2">ABC-2 transporter permease</fullName>
    </submittedName>
</protein>
<keyword evidence="1" id="KW-1133">Transmembrane helix</keyword>
<dbReference type="PANTHER" id="PTHR41309:SF2">
    <property type="entry name" value="MEMBRANE PROTEIN"/>
    <property type="match status" value="1"/>
</dbReference>
<dbReference type="Proteomes" id="UP001172743">
    <property type="component" value="Unassembled WGS sequence"/>
</dbReference>
<dbReference type="InterPro" id="IPR025699">
    <property type="entry name" value="ABC2_memb-like"/>
</dbReference>
<feature type="transmembrane region" description="Helical" evidence="1">
    <location>
        <begin position="110"/>
        <end position="128"/>
    </location>
</feature>
<comment type="caution">
    <text evidence="2">The sequence shown here is derived from an EMBL/GenBank/DDBJ whole genome shotgun (WGS) entry which is preliminary data.</text>
</comment>
<name>A0ABT8GVT5_9BACL</name>
<feature type="transmembrane region" description="Helical" evidence="1">
    <location>
        <begin position="135"/>
        <end position="155"/>
    </location>
</feature>
<evidence type="ECO:0000256" key="1">
    <source>
        <dbReference type="SAM" id="Phobius"/>
    </source>
</evidence>
<feature type="transmembrane region" description="Helical" evidence="1">
    <location>
        <begin position="20"/>
        <end position="46"/>
    </location>
</feature>
<dbReference type="EMBL" id="JAUHTQ010000024">
    <property type="protein sequence ID" value="MDN4495528.1"/>
    <property type="molecule type" value="Genomic_DNA"/>
</dbReference>
<feature type="transmembrane region" description="Helical" evidence="1">
    <location>
        <begin position="175"/>
        <end position="194"/>
    </location>
</feature>
<reference evidence="2" key="1">
    <citation type="submission" date="2023-07" db="EMBL/GenBank/DDBJ databases">
        <title>Ureibacillus sp. isolated from freshwater well.</title>
        <authorList>
            <person name="Kirdat K."/>
            <person name="Bhatt A."/>
            <person name="Teware R."/>
            <person name="Bhavsar Y."/>
            <person name="Yadav A."/>
        </authorList>
    </citation>
    <scope>NUCLEOTIDE SEQUENCE</scope>
    <source>
        <strain evidence="2">BA0131</strain>
    </source>
</reference>
<keyword evidence="1" id="KW-0472">Membrane</keyword>
<dbReference type="Pfam" id="PF13346">
    <property type="entry name" value="ABC2_membrane_5"/>
    <property type="match status" value="1"/>
</dbReference>